<evidence type="ECO:0000313" key="2">
    <source>
        <dbReference type="EMBL" id="RCV40615.1"/>
    </source>
</evidence>
<proteinExistence type="predicted"/>
<name>A0A368SDT7_SETIT</name>
<dbReference type="EMBL" id="CM003536">
    <property type="protein sequence ID" value="RCV40615.1"/>
    <property type="molecule type" value="Genomic_DNA"/>
</dbReference>
<reference evidence="2" key="2">
    <citation type="submission" date="2015-07" db="EMBL/GenBank/DDBJ databases">
        <authorList>
            <person name="Noorani M."/>
        </authorList>
    </citation>
    <scope>NUCLEOTIDE SEQUENCE</scope>
    <source>
        <strain evidence="2">Yugu1</strain>
    </source>
</reference>
<feature type="region of interest" description="Disordered" evidence="1">
    <location>
        <begin position="93"/>
        <end position="113"/>
    </location>
</feature>
<gene>
    <name evidence="2" type="ORF">SETIT_9G069200v2</name>
</gene>
<evidence type="ECO:0000256" key="1">
    <source>
        <dbReference type="SAM" id="MobiDB-lite"/>
    </source>
</evidence>
<feature type="compositionally biased region" description="Basic and acidic residues" evidence="1">
    <location>
        <begin position="97"/>
        <end position="107"/>
    </location>
</feature>
<dbReference type="AlphaFoldDB" id="A0A368SDT7"/>
<organism evidence="2">
    <name type="scientific">Setaria italica</name>
    <name type="common">Foxtail millet</name>
    <name type="synonym">Panicum italicum</name>
    <dbReference type="NCBI Taxonomy" id="4555"/>
    <lineage>
        <taxon>Eukaryota</taxon>
        <taxon>Viridiplantae</taxon>
        <taxon>Streptophyta</taxon>
        <taxon>Embryophyta</taxon>
        <taxon>Tracheophyta</taxon>
        <taxon>Spermatophyta</taxon>
        <taxon>Magnoliopsida</taxon>
        <taxon>Liliopsida</taxon>
        <taxon>Poales</taxon>
        <taxon>Poaceae</taxon>
        <taxon>PACMAD clade</taxon>
        <taxon>Panicoideae</taxon>
        <taxon>Panicodae</taxon>
        <taxon>Paniceae</taxon>
        <taxon>Cenchrinae</taxon>
        <taxon>Setaria</taxon>
    </lineage>
</organism>
<protein>
    <submittedName>
        <fullName evidence="2">Uncharacterized protein</fullName>
    </submittedName>
</protein>
<sequence length="113" mass="12258">MLYTHDASLSSEDRVCLCNLGFIFIFSLPFAAHISSPREQLLLQAAILGGSPVGDQAGAASLHDHAWVPPPLEIAVPTSRCVIWVGLSTSSRRRRRAVPEGREKTARSEPVPI</sequence>
<reference evidence="2" key="1">
    <citation type="journal article" date="2012" name="Nat. Biotechnol.">
        <title>Reference genome sequence of the model plant Setaria.</title>
        <authorList>
            <person name="Bennetzen J.L."/>
            <person name="Schmutz J."/>
            <person name="Wang H."/>
            <person name="Percifield R."/>
            <person name="Hawkins J."/>
            <person name="Pontaroli A.C."/>
            <person name="Estep M."/>
            <person name="Feng L."/>
            <person name="Vaughn J.N."/>
            <person name="Grimwood J."/>
            <person name="Jenkins J."/>
            <person name="Barry K."/>
            <person name="Lindquist E."/>
            <person name="Hellsten U."/>
            <person name="Deshpande S."/>
            <person name="Wang X."/>
            <person name="Wu X."/>
            <person name="Mitros T."/>
            <person name="Triplett J."/>
            <person name="Yang X."/>
            <person name="Ye C.Y."/>
            <person name="Mauro-Herrera M."/>
            <person name="Wang L."/>
            <person name="Li P."/>
            <person name="Sharma M."/>
            <person name="Sharma R."/>
            <person name="Ronald P.C."/>
            <person name="Panaud O."/>
            <person name="Kellogg E.A."/>
            <person name="Brutnell T.P."/>
            <person name="Doust A.N."/>
            <person name="Tuskan G.A."/>
            <person name="Rokhsar D."/>
            <person name="Devos K.M."/>
        </authorList>
    </citation>
    <scope>NUCLEOTIDE SEQUENCE [LARGE SCALE GENOMIC DNA]</scope>
    <source>
        <strain evidence="2">Yugu1</strain>
    </source>
</reference>
<accession>A0A368SDT7</accession>